<dbReference type="PROSITE" id="PS50206">
    <property type="entry name" value="RHODANESE_3"/>
    <property type="match status" value="1"/>
</dbReference>
<dbReference type="Gene3D" id="3.40.250.10">
    <property type="entry name" value="Rhodanese-like domain"/>
    <property type="match status" value="1"/>
</dbReference>
<accession>A0ABW7HRC2</accession>
<dbReference type="CDD" id="cd00158">
    <property type="entry name" value="RHOD"/>
    <property type="match status" value="1"/>
</dbReference>
<comment type="caution">
    <text evidence="3">The sequence shown here is derived from an EMBL/GenBank/DDBJ whole genome shotgun (WGS) entry which is preliminary data.</text>
</comment>
<feature type="compositionally biased region" description="Low complexity" evidence="1">
    <location>
        <begin position="103"/>
        <end position="119"/>
    </location>
</feature>
<sequence>MVPEIDQQRFAEAHAAGALVVDVRDRGEYRTGHVPGARPAPLGLLPLKLAELPRDRPVYVICQSGGRSAQATALLRDVGYDAHSVSGGTAAWTGAGRPVTTGDEPGTPDATTATTEETR</sequence>
<dbReference type="PANTHER" id="PTHR43031">
    <property type="entry name" value="FAD-DEPENDENT OXIDOREDUCTASE"/>
    <property type="match status" value="1"/>
</dbReference>
<dbReference type="PANTHER" id="PTHR43031:SF1">
    <property type="entry name" value="PYRIDINE NUCLEOTIDE-DISULPHIDE OXIDOREDUCTASE"/>
    <property type="match status" value="1"/>
</dbReference>
<evidence type="ECO:0000313" key="3">
    <source>
        <dbReference type="EMBL" id="MFH0248394.1"/>
    </source>
</evidence>
<proteinExistence type="predicted"/>
<dbReference type="InterPro" id="IPR001763">
    <property type="entry name" value="Rhodanese-like_dom"/>
</dbReference>
<evidence type="ECO:0000256" key="1">
    <source>
        <dbReference type="SAM" id="MobiDB-lite"/>
    </source>
</evidence>
<dbReference type="SMART" id="SM00450">
    <property type="entry name" value="RHOD"/>
    <property type="match status" value="1"/>
</dbReference>
<organism evidence="3 4">
    <name type="scientific">Streptomyces chitinivorans</name>
    <dbReference type="NCBI Taxonomy" id="1257027"/>
    <lineage>
        <taxon>Bacteria</taxon>
        <taxon>Bacillati</taxon>
        <taxon>Actinomycetota</taxon>
        <taxon>Actinomycetes</taxon>
        <taxon>Kitasatosporales</taxon>
        <taxon>Streptomycetaceae</taxon>
        <taxon>Streptomyces</taxon>
    </lineage>
</organism>
<dbReference type="Proteomes" id="UP001607069">
    <property type="component" value="Unassembled WGS sequence"/>
</dbReference>
<feature type="domain" description="Rhodanese" evidence="2">
    <location>
        <begin position="14"/>
        <end position="101"/>
    </location>
</feature>
<dbReference type="InterPro" id="IPR036873">
    <property type="entry name" value="Rhodanese-like_dom_sf"/>
</dbReference>
<name>A0ABW7HRC2_9ACTN</name>
<evidence type="ECO:0000259" key="2">
    <source>
        <dbReference type="PROSITE" id="PS50206"/>
    </source>
</evidence>
<reference evidence="3 4" key="1">
    <citation type="submission" date="2024-10" db="EMBL/GenBank/DDBJ databases">
        <authorList>
            <person name="Cho J.-C."/>
        </authorList>
    </citation>
    <scope>NUCLEOTIDE SEQUENCE [LARGE SCALE GENOMIC DNA]</scope>
    <source>
        <strain evidence="3 4">KCTC29696</strain>
    </source>
</reference>
<dbReference type="RefSeq" id="WP_279951116.1">
    <property type="nucleotide sequence ID" value="NZ_BAABEN010000008.1"/>
</dbReference>
<dbReference type="SUPFAM" id="SSF52821">
    <property type="entry name" value="Rhodanese/Cell cycle control phosphatase"/>
    <property type="match status" value="1"/>
</dbReference>
<gene>
    <name evidence="3" type="ORF">ACG5V6_09225</name>
</gene>
<protein>
    <submittedName>
        <fullName evidence="3">Rhodanese-like domain-containing protein</fullName>
    </submittedName>
</protein>
<dbReference type="EMBL" id="JBIHMK010000024">
    <property type="protein sequence ID" value="MFH0248394.1"/>
    <property type="molecule type" value="Genomic_DNA"/>
</dbReference>
<evidence type="ECO:0000313" key="4">
    <source>
        <dbReference type="Proteomes" id="UP001607069"/>
    </source>
</evidence>
<dbReference type="InterPro" id="IPR050229">
    <property type="entry name" value="GlpE_sulfurtransferase"/>
</dbReference>
<feature type="region of interest" description="Disordered" evidence="1">
    <location>
        <begin position="87"/>
        <end position="119"/>
    </location>
</feature>
<keyword evidence="4" id="KW-1185">Reference proteome</keyword>
<dbReference type="Pfam" id="PF00581">
    <property type="entry name" value="Rhodanese"/>
    <property type="match status" value="1"/>
</dbReference>